<organism evidence="2 3">
    <name type="scientific">Uncinocarpus reesii (strain UAMH 1704)</name>
    <dbReference type="NCBI Taxonomy" id="336963"/>
    <lineage>
        <taxon>Eukaryota</taxon>
        <taxon>Fungi</taxon>
        <taxon>Dikarya</taxon>
        <taxon>Ascomycota</taxon>
        <taxon>Pezizomycotina</taxon>
        <taxon>Eurotiomycetes</taxon>
        <taxon>Eurotiomycetidae</taxon>
        <taxon>Onygenales</taxon>
        <taxon>Onygenaceae</taxon>
        <taxon>Uncinocarpus</taxon>
    </lineage>
</organism>
<dbReference type="KEGG" id="ure:UREG_02350"/>
<proteinExistence type="predicted"/>
<dbReference type="GeneID" id="8439165"/>
<dbReference type="Proteomes" id="UP000002058">
    <property type="component" value="Unassembled WGS sequence"/>
</dbReference>
<dbReference type="VEuPathDB" id="FungiDB:UREG_02350"/>
<evidence type="ECO:0000313" key="3">
    <source>
        <dbReference type="Proteomes" id="UP000002058"/>
    </source>
</evidence>
<accession>C4JFC8</accession>
<feature type="region of interest" description="Disordered" evidence="1">
    <location>
        <begin position="46"/>
        <end position="76"/>
    </location>
</feature>
<sequence>MANDLLPLGNPGHSHWLGDDDLLKRDAWLHAMWVAVPHPALTEIRRKPPERRLGSLGGWPSPPFSSPATAAAARQTGISKLKESPWTSAGIPVACSSNPARRNHAREFGHLCFQIQILRWAP</sequence>
<protein>
    <submittedName>
        <fullName evidence="2">Uncharacterized protein</fullName>
    </submittedName>
</protein>
<evidence type="ECO:0000256" key="1">
    <source>
        <dbReference type="SAM" id="MobiDB-lite"/>
    </source>
</evidence>
<name>C4JFC8_UNCRE</name>
<dbReference type="HOGENOM" id="CLU_2028444_0_0_1"/>
<dbReference type="AlphaFoldDB" id="C4JFC8"/>
<keyword evidence="3" id="KW-1185">Reference proteome</keyword>
<dbReference type="InParanoid" id="C4JFC8"/>
<reference evidence="3" key="1">
    <citation type="journal article" date="2009" name="Genome Res.">
        <title>Comparative genomic analyses of the human fungal pathogens Coccidioides and their relatives.</title>
        <authorList>
            <person name="Sharpton T.J."/>
            <person name="Stajich J.E."/>
            <person name="Rounsley S.D."/>
            <person name="Gardner M.J."/>
            <person name="Wortman J.R."/>
            <person name="Jordar V.S."/>
            <person name="Maiti R."/>
            <person name="Kodira C.D."/>
            <person name="Neafsey D.E."/>
            <person name="Zeng Q."/>
            <person name="Hung C.-Y."/>
            <person name="McMahan C."/>
            <person name="Muszewska A."/>
            <person name="Grynberg M."/>
            <person name="Mandel M.A."/>
            <person name="Kellner E.M."/>
            <person name="Barker B.M."/>
            <person name="Galgiani J.N."/>
            <person name="Orbach M.J."/>
            <person name="Kirkland T.N."/>
            <person name="Cole G.T."/>
            <person name="Henn M.R."/>
            <person name="Birren B.W."/>
            <person name="Taylor J.W."/>
        </authorList>
    </citation>
    <scope>NUCLEOTIDE SEQUENCE [LARGE SCALE GENOMIC DNA]</scope>
    <source>
        <strain evidence="3">UAMH 1704</strain>
    </source>
</reference>
<evidence type="ECO:0000313" key="2">
    <source>
        <dbReference type="EMBL" id="EEP77501.1"/>
    </source>
</evidence>
<gene>
    <name evidence="2" type="ORF">UREG_02350</name>
</gene>
<dbReference type="RefSeq" id="XP_002542834.1">
    <property type="nucleotide sequence ID" value="XM_002542788.1"/>
</dbReference>
<dbReference type="EMBL" id="CH476615">
    <property type="protein sequence ID" value="EEP77501.1"/>
    <property type="molecule type" value="Genomic_DNA"/>
</dbReference>